<sequence length="188" mass="21357">MQQRIVFFILFTWLTLCGAAGLVLTAGEDAQFWLAWPLMSALPFLLRPLGMAERLVRPGLTLISRRRGRVWVHLAPWQPTVGLKACQVNAFWQAVSVSTCAALRHNNNNNAVIVSSHLLTTARLRRLQGELTGCGQPFRCRVFSVPFTPAARAVMQLEILFRQWRWRTAFRDAWPVMVICRSSLNGRI</sequence>
<dbReference type="AlphaFoldDB" id="A0A014PU21"/>
<keyword evidence="1" id="KW-0812">Transmembrane</keyword>
<dbReference type="Proteomes" id="UP000019918">
    <property type="component" value="Unassembled WGS sequence"/>
</dbReference>
<organism evidence="2 3">
    <name type="scientific">Erwinia mallotivora</name>
    <dbReference type="NCBI Taxonomy" id="69222"/>
    <lineage>
        <taxon>Bacteria</taxon>
        <taxon>Pseudomonadati</taxon>
        <taxon>Pseudomonadota</taxon>
        <taxon>Gammaproteobacteria</taxon>
        <taxon>Enterobacterales</taxon>
        <taxon>Erwiniaceae</taxon>
        <taxon>Erwinia</taxon>
    </lineage>
</organism>
<evidence type="ECO:0000256" key="1">
    <source>
        <dbReference type="SAM" id="Phobius"/>
    </source>
</evidence>
<dbReference type="OrthoDB" id="6481087at2"/>
<keyword evidence="3" id="KW-1185">Reference proteome</keyword>
<dbReference type="RefSeq" id="WP_034939987.1">
    <property type="nucleotide sequence ID" value="NZ_JFHN01000063.1"/>
</dbReference>
<dbReference type="EMBL" id="JFHN01000063">
    <property type="protein sequence ID" value="EXU74332.1"/>
    <property type="molecule type" value="Genomic_DNA"/>
</dbReference>
<name>A0A014PU21_9GAMM</name>
<keyword evidence="1" id="KW-1133">Transmembrane helix</keyword>
<dbReference type="STRING" id="69222.BG55_18295"/>
<proteinExistence type="predicted"/>
<keyword evidence="1" id="KW-0472">Membrane</keyword>
<evidence type="ECO:0008006" key="4">
    <source>
        <dbReference type="Google" id="ProtNLM"/>
    </source>
</evidence>
<evidence type="ECO:0000313" key="2">
    <source>
        <dbReference type="EMBL" id="EXU74332.1"/>
    </source>
</evidence>
<comment type="caution">
    <text evidence="2">The sequence shown here is derived from an EMBL/GenBank/DDBJ whole genome shotgun (WGS) entry which is preliminary data.</text>
</comment>
<feature type="transmembrane region" description="Helical" evidence="1">
    <location>
        <begin position="35"/>
        <end position="56"/>
    </location>
</feature>
<protein>
    <recommendedName>
        <fullName evidence="4">Pili assembly chaperone</fullName>
    </recommendedName>
</protein>
<evidence type="ECO:0000313" key="3">
    <source>
        <dbReference type="Proteomes" id="UP000019918"/>
    </source>
</evidence>
<dbReference type="PATRIC" id="fig|69222.5.peg.3728"/>
<gene>
    <name evidence="2" type="ORF">BG55_18295</name>
</gene>
<reference evidence="2 3" key="1">
    <citation type="submission" date="2014-02" db="EMBL/GenBank/DDBJ databases">
        <title>Draft genome of Erwinia mallotivora strain BT-MARDI, a papaya dieback pathogen.</title>
        <authorList>
            <person name="Redzuan R."/>
            <person name="Abu Bakar N."/>
            <person name="Badrun R."/>
            <person name="Mohd Raih M.F."/>
            <person name="Rozano L."/>
            <person name="Mat Amin N."/>
        </authorList>
    </citation>
    <scope>NUCLEOTIDE SEQUENCE [LARGE SCALE GENOMIC DNA]</scope>
    <source>
        <strain evidence="2 3">BT-MARDI</strain>
    </source>
</reference>
<accession>A0A014PU21</accession>